<dbReference type="KEGG" id="psn:Pedsa_3693"/>
<proteinExistence type="predicted"/>
<dbReference type="HOGENOM" id="CLU_336121_0_0_10"/>
<dbReference type="Gene3D" id="3.40.50.300">
    <property type="entry name" value="P-loop containing nucleotide triphosphate hydrolases"/>
    <property type="match status" value="1"/>
</dbReference>
<sequence length="848" mass="99118">MDRDLLLLKKQILEKSSITVPTPADCKRIAYLISQAVNKNISETTIKRLFGFAKTTHNFSKYTLTALQEFIGETRFYHLEEESEGLNIDKKIKLLKTESENLTLKTLNNIKSKSTIKYSYTTRREFCEREFNYFYKKDYFFCSYVAQAGYGKSIMLANLVENFFLKEDAVFKDDMLWFFNPHMLLDLESHEYNIDSWLNAHIKQIVPEGFISFCDQSAELLNGKVVFIIDGLDDVTLKKDSFNKLINSLADFIFSNSRHTWLKVVISMRNIGWLNFYEKIRHSAYIKSKWYSGNYSSGEEFTNMPPLTDKEIDNVISNFSIDASSINPKTKLQLRTPFYLRFFHELLGTENDETYFTDLTYYELISKYVHLKINLSAHYTEKIILLKKLIAVATKAQKGNAVEKTELLTDIVTFKDAYEELLLHGVLVEEKHYGGVLPVEIIRFQQVHVFEYFLFIETLDKHQRQVDSTYLKYIDDHYENSPLGLKLLQWTVRYVVINDQSESLTKLIRHEIPIAEKKYFLFFIAEMLESREKNRQLFYSDFNHKEVHAAFLSQLLGFDFTDFYYKNTLKSLFKTTQSVEQRFLYQSLLGYVYFFELKIDQLKAVVDELNALINHNDIFENKQIETFELMLDYLSGNTENAERIIDFVADKAVLDHVKPGSLDTKAVLSYFCYCMVAILYGRNDAFVKASEIIYAKHPAIFKRRSGLSLYLLIISAFVHLNDDLKLVERIVRHITLVKNSVGDNFHSFFYLMLCFLMILMNLSKSNIPKTIIYLEEGLSIAELKKVHYFEKLFLLISVNIYNHVGDFEKSEKNSYTLHCLVDDMKISTKNVLKFLRGIGANAPDLFSK</sequence>
<accession>F0S5P8</accession>
<evidence type="ECO:0000313" key="1">
    <source>
        <dbReference type="EMBL" id="ADY54222.1"/>
    </source>
</evidence>
<reference evidence="2" key="2">
    <citation type="submission" date="2011-02" db="EMBL/GenBank/DDBJ databases">
        <title>The complete genome of Pedobacter saltans DSM 12145.</title>
        <authorList>
            <consortium name="US DOE Joint Genome Institute (JGI-PGF)"/>
            <person name="Lucas S."/>
            <person name="Copeland A."/>
            <person name="Lapidus A."/>
            <person name="Bruce D."/>
            <person name="Goodwin L."/>
            <person name="Pitluck S."/>
            <person name="Kyrpides N."/>
            <person name="Mavromatis K."/>
            <person name="Pagani I."/>
            <person name="Ivanova N."/>
            <person name="Ovchinnikova G."/>
            <person name="Lu M."/>
            <person name="Detter J.C."/>
            <person name="Han C."/>
            <person name="Land M."/>
            <person name="Hauser L."/>
            <person name="Markowitz V."/>
            <person name="Cheng J.-F."/>
            <person name="Hugenholtz P."/>
            <person name="Woyke T."/>
            <person name="Wu D."/>
            <person name="Tindall B."/>
            <person name="Pomrenke H.G."/>
            <person name="Brambilla E."/>
            <person name="Klenk H.-P."/>
            <person name="Eisen J.A."/>
        </authorList>
    </citation>
    <scope>NUCLEOTIDE SEQUENCE [LARGE SCALE GENOMIC DNA]</scope>
    <source>
        <strain evidence="2">ATCC 51119 / DSM 12145 / JCM 21818 / LMG 10337 / NBRC 100064 / NCIMB 13643</strain>
    </source>
</reference>
<dbReference type="eggNOG" id="COG5635">
    <property type="taxonomic scope" value="Bacteria"/>
</dbReference>
<gene>
    <name evidence="1" type="ordered locus">Pedsa_3693</name>
</gene>
<name>F0S5P8_PSESL</name>
<organism evidence="1 2">
    <name type="scientific">Pseudopedobacter saltans (strain ATCC 51119 / DSM 12145 / JCM 21818 / CCUG 39354 / LMG 10337 / NBRC 100064 / NCIMB 13643)</name>
    <name type="common">Pedobacter saltans</name>
    <dbReference type="NCBI Taxonomy" id="762903"/>
    <lineage>
        <taxon>Bacteria</taxon>
        <taxon>Pseudomonadati</taxon>
        <taxon>Bacteroidota</taxon>
        <taxon>Sphingobacteriia</taxon>
        <taxon>Sphingobacteriales</taxon>
        <taxon>Sphingobacteriaceae</taxon>
        <taxon>Pseudopedobacter</taxon>
    </lineage>
</organism>
<protein>
    <recommendedName>
        <fullName evidence="3">NACHT domain-containing protein</fullName>
    </recommendedName>
</protein>
<keyword evidence="2" id="KW-1185">Reference proteome</keyword>
<dbReference type="Proteomes" id="UP000000310">
    <property type="component" value="Chromosome"/>
</dbReference>
<dbReference type="STRING" id="762903.Pedsa_3693"/>
<dbReference type="RefSeq" id="WP_013634705.1">
    <property type="nucleotide sequence ID" value="NC_015177.1"/>
</dbReference>
<evidence type="ECO:0000313" key="2">
    <source>
        <dbReference type="Proteomes" id="UP000000310"/>
    </source>
</evidence>
<evidence type="ECO:0008006" key="3">
    <source>
        <dbReference type="Google" id="ProtNLM"/>
    </source>
</evidence>
<dbReference type="OrthoDB" id="956377at2"/>
<dbReference type="EMBL" id="CP002545">
    <property type="protein sequence ID" value="ADY54222.1"/>
    <property type="molecule type" value="Genomic_DNA"/>
</dbReference>
<reference evidence="1 2" key="1">
    <citation type="journal article" date="2011" name="Stand. Genomic Sci.">
        <title>Complete genome sequence of the gliding, heparinolytic Pedobacter saltans type strain (113).</title>
        <authorList>
            <person name="Liolios K."/>
            <person name="Sikorski J."/>
            <person name="Lu M."/>
            <person name="Nolan M."/>
            <person name="Lapidus A."/>
            <person name="Lucas S."/>
            <person name="Hammon N."/>
            <person name="Deshpande S."/>
            <person name="Cheng J.F."/>
            <person name="Tapia R."/>
            <person name="Han C."/>
            <person name="Goodwin L."/>
            <person name="Pitluck S."/>
            <person name="Huntemann M."/>
            <person name="Ivanova N."/>
            <person name="Pagani I."/>
            <person name="Mavromatis K."/>
            <person name="Ovchinikova G."/>
            <person name="Pati A."/>
            <person name="Chen A."/>
            <person name="Palaniappan K."/>
            <person name="Land M."/>
            <person name="Hauser L."/>
            <person name="Brambilla E.M."/>
            <person name="Kotsyurbenko O."/>
            <person name="Rohde M."/>
            <person name="Tindall B.J."/>
            <person name="Abt B."/>
            <person name="Goker M."/>
            <person name="Detter J.C."/>
            <person name="Woyke T."/>
            <person name="Bristow J."/>
            <person name="Eisen J.A."/>
            <person name="Markowitz V."/>
            <person name="Hugenholtz P."/>
            <person name="Klenk H.P."/>
            <person name="Kyrpides N.C."/>
        </authorList>
    </citation>
    <scope>NUCLEOTIDE SEQUENCE [LARGE SCALE GENOMIC DNA]</scope>
    <source>
        <strain evidence="2">ATCC 51119 / DSM 12145 / JCM 21818 / LMG 10337 / NBRC 100064 / NCIMB 13643</strain>
    </source>
</reference>
<dbReference type="AlphaFoldDB" id="F0S5P8"/>
<dbReference type="InterPro" id="IPR027417">
    <property type="entry name" value="P-loop_NTPase"/>
</dbReference>